<proteinExistence type="inferred from homology"/>
<dbReference type="Gene3D" id="3.30.300.210">
    <property type="entry name" value="Nutrient germinant receptor protein C, domain 3"/>
    <property type="match status" value="1"/>
</dbReference>
<evidence type="ECO:0000256" key="7">
    <source>
        <dbReference type="ARBA" id="ARBA00023288"/>
    </source>
</evidence>
<keyword evidence="6" id="KW-0564">Palmitate</keyword>
<evidence type="ECO:0000256" key="4">
    <source>
        <dbReference type="ARBA" id="ARBA00022729"/>
    </source>
</evidence>
<evidence type="ECO:0000256" key="5">
    <source>
        <dbReference type="ARBA" id="ARBA00023136"/>
    </source>
</evidence>
<accession>A0A7X2Z8W7</accession>
<dbReference type="PANTHER" id="PTHR35789:SF1">
    <property type="entry name" value="SPORE GERMINATION PROTEIN B3"/>
    <property type="match status" value="1"/>
</dbReference>
<organism evidence="10 11">
    <name type="scientific">Paenibacillus validus</name>
    <dbReference type="NCBI Taxonomy" id="44253"/>
    <lineage>
        <taxon>Bacteria</taxon>
        <taxon>Bacillati</taxon>
        <taxon>Bacillota</taxon>
        <taxon>Bacilli</taxon>
        <taxon>Bacillales</taxon>
        <taxon>Paenibacillaceae</taxon>
        <taxon>Paenibacillus</taxon>
    </lineage>
</organism>
<evidence type="ECO:0000256" key="6">
    <source>
        <dbReference type="ARBA" id="ARBA00023139"/>
    </source>
</evidence>
<evidence type="ECO:0000256" key="2">
    <source>
        <dbReference type="ARBA" id="ARBA00007886"/>
    </source>
</evidence>
<feature type="domain" description="Spore germination protein N-terminal" evidence="9">
    <location>
        <begin position="28"/>
        <end position="228"/>
    </location>
</feature>
<evidence type="ECO:0000313" key="10">
    <source>
        <dbReference type="EMBL" id="MUG69751.1"/>
    </source>
</evidence>
<dbReference type="RefSeq" id="WP_155614018.1">
    <property type="nucleotide sequence ID" value="NZ_WNZX01000002.1"/>
</dbReference>
<dbReference type="AlphaFoldDB" id="A0A7X2Z8W7"/>
<comment type="similarity">
    <text evidence="2">Belongs to the GerABKC lipoprotein family.</text>
</comment>
<keyword evidence="5" id="KW-0472">Membrane</keyword>
<reference evidence="10 11" key="1">
    <citation type="submission" date="2019-11" db="EMBL/GenBank/DDBJ databases">
        <title>Draft genome sequences of five Paenibacillus species of dairy origin.</title>
        <authorList>
            <person name="Olajide A.M."/>
            <person name="Chen S."/>
            <person name="Lapointe G."/>
        </authorList>
    </citation>
    <scope>NUCLEOTIDE SEQUENCE [LARGE SCALE GENOMIC DNA]</scope>
    <source>
        <strain evidence="10 11">2CS3</strain>
    </source>
</reference>
<dbReference type="EMBL" id="WNZX01000002">
    <property type="protein sequence ID" value="MUG69751.1"/>
    <property type="molecule type" value="Genomic_DNA"/>
</dbReference>
<keyword evidence="7" id="KW-0449">Lipoprotein</keyword>
<evidence type="ECO:0000259" key="9">
    <source>
        <dbReference type="Pfam" id="PF25198"/>
    </source>
</evidence>
<keyword evidence="3" id="KW-0309">Germination</keyword>
<evidence type="ECO:0000256" key="3">
    <source>
        <dbReference type="ARBA" id="ARBA00022544"/>
    </source>
</evidence>
<dbReference type="GO" id="GO:0009847">
    <property type="term" value="P:spore germination"/>
    <property type="evidence" value="ECO:0007669"/>
    <property type="project" value="InterPro"/>
</dbReference>
<evidence type="ECO:0000259" key="8">
    <source>
        <dbReference type="Pfam" id="PF05504"/>
    </source>
</evidence>
<dbReference type="NCBIfam" id="TIGR02887">
    <property type="entry name" value="spore_ger_x_C"/>
    <property type="match status" value="1"/>
</dbReference>
<evidence type="ECO:0000313" key="11">
    <source>
        <dbReference type="Proteomes" id="UP000450917"/>
    </source>
</evidence>
<dbReference type="Proteomes" id="UP000450917">
    <property type="component" value="Unassembled WGS sequence"/>
</dbReference>
<dbReference type="InterPro" id="IPR008844">
    <property type="entry name" value="Spore_GerAC-like"/>
</dbReference>
<sequence>MTVCRQSKTASLLLVFLLTIPMLTGCWDRQEIEERAVVLGIGIDTADPEEKKVDEEISHLKGQIHASDTGMVKVTVQIAVPGRIPLGPGESGGGGGGKRTVWVVDAVGFTIDDAVNALQQRVSPPLFFGHLRIIVVSEAVARLGMQNLNDYFRRNPEVRRLNWMFICKQEASDIMFASPQLERVPSLYLMTTMDQAVKMGRFPNDFLGVFWNASSSKGREGFLPYVELKKEQNIQISGMAYFRGEKLVGISKPIEVPLYMGITGLSLAGGQSFVRVPGTRDYFMYQVRSRKSTKKVRILNGKPVMNVTISLEGNLLSKSNESVQLSNDVIHEIEQQLESQLLTGYQRFIADTQKKGSDIFGFGEYVRAKKPAYWNQHVKTKQAWQNVYKELQVEVKVNIHVRRIGMKAT</sequence>
<dbReference type="Pfam" id="PF25198">
    <property type="entry name" value="Spore_GerAC_N"/>
    <property type="match status" value="1"/>
</dbReference>
<keyword evidence="4" id="KW-0732">Signal</keyword>
<dbReference type="InterPro" id="IPR038501">
    <property type="entry name" value="Spore_GerAC_C_sf"/>
</dbReference>
<dbReference type="GO" id="GO:0016020">
    <property type="term" value="C:membrane"/>
    <property type="evidence" value="ECO:0007669"/>
    <property type="project" value="UniProtKB-SubCell"/>
</dbReference>
<dbReference type="PROSITE" id="PS51257">
    <property type="entry name" value="PROKAR_LIPOPROTEIN"/>
    <property type="match status" value="1"/>
</dbReference>
<comment type="caution">
    <text evidence="10">The sequence shown here is derived from an EMBL/GenBank/DDBJ whole genome shotgun (WGS) entry which is preliminary data.</text>
</comment>
<protein>
    <submittedName>
        <fullName evidence="10">Ger(X)C family spore germination protein</fullName>
    </submittedName>
</protein>
<keyword evidence="11" id="KW-1185">Reference proteome</keyword>
<feature type="domain" description="Spore germination GerAC-like C-terminal" evidence="8">
    <location>
        <begin position="237"/>
        <end position="405"/>
    </location>
</feature>
<name>A0A7X2Z8W7_9BACL</name>
<dbReference type="InterPro" id="IPR057336">
    <property type="entry name" value="GerAC_N"/>
</dbReference>
<dbReference type="PANTHER" id="PTHR35789">
    <property type="entry name" value="SPORE GERMINATION PROTEIN B3"/>
    <property type="match status" value="1"/>
</dbReference>
<gene>
    <name evidence="10" type="ORF">GNP93_03565</name>
</gene>
<evidence type="ECO:0000256" key="1">
    <source>
        <dbReference type="ARBA" id="ARBA00004635"/>
    </source>
</evidence>
<dbReference type="InterPro" id="IPR046953">
    <property type="entry name" value="Spore_GerAC-like_C"/>
</dbReference>
<comment type="subcellular location">
    <subcellularLocation>
        <location evidence="1">Membrane</location>
        <topology evidence="1">Lipid-anchor</topology>
    </subcellularLocation>
</comment>
<dbReference type="Pfam" id="PF05504">
    <property type="entry name" value="Spore_GerAC"/>
    <property type="match status" value="1"/>
</dbReference>